<evidence type="ECO:0000313" key="4">
    <source>
        <dbReference type="Proteomes" id="UP000592216"/>
    </source>
</evidence>
<proteinExistence type="predicted"/>
<comment type="caution">
    <text evidence="3">The sequence shown here is derived from an EMBL/GenBank/DDBJ whole genome shotgun (WGS) entry which is preliminary data.</text>
</comment>
<protein>
    <recommendedName>
        <fullName evidence="2">Flagellar hook-length control protein-like C-terminal domain-containing protein</fullName>
    </recommendedName>
</protein>
<feature type="compositionally biased region" description="Low complexity" evidence="1">
    <location>
        <begin position="17"/>
        <end position="28"/>
    </location>
</feature>
<feature type="compositionally biased region" description="Gly residues" evidence="1">
    <location>
        <begin position="582"/>
        <end position="593"/>
    </location>
</feature>
<evidence type="ECO:0000256" key="1">
    <source>
        <dbReference type="SAM" id="MobiDB-lite"/>
    </source>
</evidence>
<feature type="region of interest" description="Disordered" evidence="1">
    <location>
        <begin position="575"/>
        <end position="625"/>
    </location>
</feature>
<dbReference type="InterPro" id="IPR038610">
    <property type="entry name" value="FliK-like_C_sf"/>
</dbReference>
<feature type="region of interest" description="Disordered" evidence="1">
    <location>
        <begin position="356"/>
        <end position="416"/>
    </location>
</feature>
<feature type="domain" description="Flagellar hook-length control protein-like C-terminal" evidence="2">
    <location>
        <begin position="511"/>
        <end position="581"/>
    </location>
</feature>
<feature type="compositionally biased region" description="Low complexity" evidence="1">
    <location>
        <begin position="45"/>
        <end position="71"/>
    </location>
</feature>
<reference evidence="3 4" key="1">
    <citation type="submission" date="2020-04" db="EMBL/GenBank/DDBJ databases">
        <title>Donghicola sp., a member of the Rhodobacteraceae family isolated from mangrove forest in Thailand.</title>
        <authorList>
            <person name="Charoenyingcharoen P."/>
            <person name="Yukphan P."/>
        </authorList>
    </citation>
    <scope>NUCLEOTIDE SEQUENCE [LARGE SCALE GENOMIC DNA]</scope>
    <source>
        <strain evidence="3 4">B5-SW-15</strain>
    </source>
</reference>
<sequence length="625" mass="64934">MTPLTLAEQSFLKLDAPQQAKPAASQGASGAGFGNIMSEARENAEAAPEAVVTDAAPEAAADTPEQTTDAEIIQLPTKPAAKGEAVQADAATTDLPDLPVIARLPEGGLTIKANPDTAPRKTAEVAKVQPAKEPGLDPAANALPLTGTVSETAVAETAKPVQAQTLKLVQAKATPTDAPSEVQVTTDLPEVVTLAMQNATDFPIADSRKATAKPATTETMQVLTASTSAPALVAAQAPVTEAKAELPTTTHTSLALRAKMGKKAAPATVQTAQQAPAQQTAKPVKAEATTEVAKTFEVAKTESGETPTDVLVNLETTEQVASDAQPQATPETAPQTPEQLTAAATVVAPIVVQQSDNAPVQTRTERTTDKTAQQITAAPKGPQAQTVQTQNTEATAQAEPTQRRTAPEAKQSVAAQSFEQMIQQSVSDDTPLDLSDLKLASADSAPAPQTQSTLPQSAPQVQVTTSPEAFQPQLESAARDIATRELSMEQADWPETMVQDIGFETLADGEAIDIQLTPEHMGRVQLRMEMRDGAASITIVTETAEAAKQFNDNQQKLADLLAKQGVELANHNASAGRDFGQQGQGGRNGGEGTAGNSQTQTTGGTGQTEARAARKDPNRLVDVQA</sequence>
<dbReference type="EMBL" id="JABCJE010000001">
    <property type="protein sequence ID" value="NVO22075.1"/>
    <property type="molecule type" value="Genomic_DNA"/>
</dbReference>
<feature type="region of interest" description="Disordered" evidence="1">
    <location>
        <begin position="17"/>
        <end position="85"/>
    </location>
</feature>
<dbReference type="InterPro" id="IPR021136">
    <property type="entry name" value="Flagellar_hook_control-like_C"/>
</dbReference>
<feature type="compositionally biased region" description="Polar residues" evidence="1">
    <location>
        <begin position="383"/>
        <end position="400"/>
    </location>
</feature>
<accession>A0A850Q697</accession>
<dbReference type="Proteomes" id="UP000592216">
    <property type="component" value="Unassembled WGS sequence"/>
</dbReference>
<dbReference type="CDD" id="cd17470">
    <property type="entry name" value="T3SS_Flik_C"/>
    <property type="match status" value="1"/>
</dbReference>
<dbReference type="Pfam" id="PF02120">
    <property type="entry name" value="Flg_hook"/>
    <property type="match status" value="1"/>
</dbReference>
<dbReference type="Gene3D" id="3.30.750.140">
    <property type="match status" value="1"/>
</dbReference>
<dbReference type="RefSeq" id="WP_177156457.1">
    <property type="nucleotide sequence ID" value="NZ_JABCJE010000001.1"/>
</dbReference>
<evidence type="ECO:0000313" key="3">
    <source>
        <dbReference type="EMBL" id="NVO22075.1"/>
    </source>
</evidence>
<dbReference type="AlphaFoldDB" id="A0A850Q697"/>
<feature type="region of interest" description="Disordered" evidence="1">
    <location>
        <begin position="443"/>
        <end position="469"/>
    </location>
</feature>
<organism evidence="3 4">
    <name type="scientific">Donghicola mangrovi</name>
    <dbReference type="NCBI Taxonomy" id="2729614"/>
    <lineage>
        <taxon>Bacteria</taxon>
        <taxon>Pseudomonadati</taxon>
        <taxon>Pseudomonadota</taxon>
        <taxon>Alphaproteobacteria</taxon>
        <taxon>Rhodobacterales</taxon>
        <taxon>Roseobacteraceae</taxon>
        <taxon>Donghicola</taxon>
    </lineage>
</organism>
<gene>
    <name evidence="3" type="ORF">HJ536_01785</name>
</gene>
<name>A0A850Q697_9RHOB</name>
<evidence type="ECO:0000259" key="2">
    <source>
        <dbReference type="Pfam" id="PF02120"/>
    </source>
</evidence>
<feature type="compositionally biased region" description="Polar residues" evidence="1">
    <location>
        <begin position="449"/>
        <end position="468"/>
    </location>
</feature>